<dbReference type="AlphaFoldDB" id="A0A917YVM5"/>
<dbReference type="Pfam" id="PF01026">
    <property type="entry name" value="TatD_DNase"/>
    <property type="match status" value="1"/>
</dbReference>
<feature type="binding site" evidence="4">
    <location>
        <position position="204"/>
    </location>
    <ligand>
        <name>a divalent metal cation</name>
        <dbReference type="ChEBI" id="CHEBI:60240"/>
        <label>1</label>
    </ligand>
</feature>
<dbReference type="PANTHER" id="PTHR46124:SF3">
    <property type="entry name" value="HYDROLASE"/>
    <property type="match status" value="1"/>
</dbReference>
<feature type="binding site" evidence="4">
    <location>
        <position position="92"/>
    </location>
    <ligand>
        <name>a divalent metal cation</name>
        <dbReference type="ChEBI" id="CHEBI:60240"/>
        <label>1</label>
    </ligand>
</feature>
<feature type="binding site" evidence="4">
    <location>
        <position position="128"/>
    </location>
    <ligand>
        <name>a divalent metal cation</name>
        <dbReference type="ChEBI" id="CHEBI:60240"/>
        <label>2</label>
    </ligand>
</feature>
<name>A0A917YVM5_9ALTE</name>
<comment type="caution">
    <text evidence="5">The sequence shown here is derived from an EMBL/GenBank/DDBJ whole genome shotgun (WGS) entry which is preliminary data.</text>
</comment>
<protein>
    <submittedName>
        <fullName evidence="5">DNase TatD</fullName>
    </submittedName>
</protein>
<dbReference type="InterPro" id="IPR001130">
    <property type="entry name" value="TatD-like"/>
</dbReference>
<dbReference type="GO" id="GO:0046872">
    <property type="term" value="F:metal ion binding"/>
    <property type="evidence" value="ECO:0007669"/>
    <property type="project" value="UniProtKB-KW"/>
</dbReference>
<dbReference type="PANTHER" id="PTHR46124">
    <property type="entry name" value="D-AMINOACYL-TRNA DEACYLASE"/>
    <property type="match status" value="1"/>
</dbReference>
<feature type="binding site" evidence="4">
    <location>
        <position position="153"/>
    </location>
    <ligand>
        <name>a divalent metal cation</name>
        <dbReference type="ChEBI" id="CHEBI:60240"/>
        <label>2</label>
    </ligand>
</feature>
<dbReference type="SUPFAM" id="SSF51556">
    <property type="entry name" value="Metallo-dependent hydrolases"/>
    <property type="match status" value="1"/>
</dbReference>
<reference evidence="5" key="2">
    <citation type="submission" date="2020-09" db="EMBL/GenBank/DDBJ databases">
        <authorList>
            <person name="Sun Q."/>
            <person name="Zhou Y."/>
        </authorList>
    </citation>
    <scope>NUCLEOTIDE SEQUENCE</scope>
    <source>
        <strain evidence="5">CGMCC 1.7086</strain>
    </source>
</reference>
<dbReference type="PIRSF" id="PIRSF005902">
    <property type="entry name" value="DNase_TatD"/>
    <property type="match status" value="1"/>
</dbReference>
<keyword evidence="2 4" id="KW-0479">Metal-binding</keyword>
<evidence type="ECO:0000313" key="5">
    <source>
        <dbReference type="EMBL" id="GGO65963.1"/>
    </source>
</evidence>
<evidence type="ECO:0000256" key="1">
    <source>
        <dbReference type="ARBA" id="ARBA00009275"/>
    </source>
</evidence>
<evidence type="ECO:0000256" key="4">
    <source>
        <dbReference type="PIRSR" id="PIRSR005902-1"/>
    </source>
</evidence>
<reference evidence="5" key="1">
    <citation type="journal article" date="2014" name="Int. J. Syst. Evol. Microbiol.">
        <title>Complete genome sequence of Corynebacterium casei LMG S-19264T (=DSM 44701T), isolated from a smear-ripened cheese.</title>
        <authorList>
            <consortium name="US DOE Joint Genome Institute (JGI-PGF)"/>
            <person name="Walter F."/>
            <person name="Albersmeier A."/>
            <person name="Kalinowski J."/>
            <person name="Ruckert C."/>
        </authorList>
    </citation>
    <scope>NUCLEOTIDE SEQUENCE</scope>
    <source>
        <strain evidence="5">CGMCC 1.7086</strain>
    </source>
</reference>
<evidence type="ECO:0000256" key="2">
    <source>
        <dbReference type="ARBA" id="ARBA00022723"/>
    </source>
</evidence>
<dbReference type="EMBL" id="BMLS01000001">
    <property type="protein sequence ID" value="GGO65963.1"/>
    <property type="molecule type" value="Genomic_DNA"/>
</dbReference>
<dbReference type="CDD" id="cd01310">
    <property type="entry name" value="TatD_DNAse"/>
    <property type="match status" value="1"/>
</dbReference>
<comment type="similarity">
    <text evidence="1">Belongs to the metallo-dependent hydrolases superfamily. TatD-type hydrolase family.</text>
</comment>
<proteinExistence type="inferred from homology"/>
<dbReference type="Gene3D" id="3.20.20.140">
    <property type="entry name" value="Metal-dependent hydrolases"/>
    <property type="match status" value="1"/>
</dbReference>
<dbReference type="FunFam" id="3.20.20.140:FF:000005">
    <property type="entry name" value="TatD family hydrolase"/>
    <property type="match status" value="1"/>
</dbReference>
<dbReference type="GO" id="GO:0016788">
    <property type="term" value="F:hydrolase activity, acting on ester bonds"/>
    <property type="evidence" value="ECO:0007669"/>
    <property type="project" value="InterPro"/>
</dbReference>
<evidence type="ECO:0000256" key="3">
    <source>
        <dbReference type="ARBA" id="ARBA00022801"/>
    </source>
</evidence>
<dbReference type="RefSeq" id="WP_188690884.1">
    <property type="nucleotide sequence ID" value="NZ_BMLS01000001.1"/>
</dbReference>
<sequence length="264" mass="29801">MAWFDIGVNLTNSRFSEDLDLVVERAKTNQVDLLLITGTDVEDSRAALQLAKQYQQYSTAGVHPHYAGAVEPGYLEELRQLASHDRVRALGECGLDFNRNFSPKEDQLRVFEQQLELAVELQKPVFLHERDAFPEQIQLLKQYRAQLPGGVAHCFTGNRLQMEAYLELDLHIGITGWLCDERRAQPLREAVSVLPPERVLLETDAPYLAPRHVRPRIERCEPCHLPIVAEQLATLMELPLAALAKHSLANSLALFGLEQTHGNP</sequence>
<dbReference type="Proteomes" id="UP000606935">
    <property type="component" value="Unassembled WGS sequence"/>
</dbReference>
<evidence type="ECO:0000313" key="6">
    <source>
        <dbReference type="Proteomes" id="UP000606935"/>
    </source>
</evidence>
<gene>
    <name evidence="5" type="primary">tatD</name>
    <name evidence="5" type="ORF">GCM10010982_09050</name>
</gene>
<dbReference type="GO" id="GO:0005829">
    <property type="term" value="C:cytosol"/>
    <property type="evidence" value="ECO:0007669"/>
    <property type="project" value="TreeGrafter"/>
</dbReference>
<keyword evidence="3" id="KW-0378">Hydrolase</keyword>
<accession>A0A917YVM5</accession>
<keyword evidence="6" id="KW-1185">Reference proteome</keyword>
<dbReference type="InterPro" id="IPR032466">
    <property type="entry name" value="Metal_Hydrolase"/>
</dbReference>
<organism evidence="5 6">
    <name type="scientific">Bowmanella pacifica</name>
    <dbReference type="NCBI Taxonomy" id="502051"/>
    <lineage>
        <taxon>Bacteria</taxon>
        <taxon>Pseudomonadati</taxon>
        <taxon>Pseudomonadota</taxon>
        <taxon>Gammaproteobacteria</taxon>
        <taxon>Alteromonadales</taxon>
        <taxon>Alteromonadaceae</taxon>
        <taxon>Bowmanella</taxon>
    </lineage>
</organism>